<accession>A0A8H4L9A2</accession>
<organism evidence="2 3">
    <name type="scientific">Fusarium albosuccineum</name>
    <dbReference type="NCBI Taxonomy" id="1237068"/>
    <lineage>
        <taxon>Eukaryota</taxon>
        <taxon>Fungi</taxon>
        <taxon>Dikarya</taxon>
        <taxon>Ascomycota</taxon>
        <taxon>Pezizomycotina</taxon>
        <taxon>Sordariomycetes</taxon>
        <taxon>Hypocreomycetidae</taxon>
        <taxon>Hypocreales</taxon>
        <taxon>Nectriaceae</taxon>
        <taxon>Fusarium</taxon>
        <taxon>Fusarium decemcellulare species complex</taxon>
    </lineage>
</organism>
<evidence type="ECO:0000256" key="1">
    <source>
        <dbReference type="SAM" id="MobiDB-lite"/>
    </source>
</evidence>
<feature type="compositionally biased region" description="Basic and acidic residues" evidence="1">
    <location>
        <begin position="112"/>
        <end position="127"/>
    </location>
</feature>
<gene>
    <name evidence="2" type="ORF">FALBO_9599</name>
</gene>
<keyword evidence="3" id="KW-1185">Reference proteome</keyword>
<feature type="region of interest" description="Disordered" evidence="1">
    <location>
        <begin position="1"/>
        <end position="32"/>
    </location>
</feature>
<reference evidence="2 3" key="1">
    <citation type="submission" date="2020-01" db="EMBL/GenBank/DDBJ databases">
        <title>Identification and distribution of gene clusters putatively required for synthesis of sphingolipid metabolism inhibitors in phylogenetically diverse species of the filamentous fungus Fusarium.</title>
        <authorList>
            <person name="Kim H.-S."/>
            <person name="Busman M."/>
            <person name="Brown D.W."/>
            <person name="Divon H."/>
            <person name="Uhlig S."/>
            <person name="Proctor R.H."/>
        </authorList>
    </citation>
    <scope>NUCLEOTIDE SEQUENCE [LARGE SCALE GENOMIC DNA]</scope>
    <source>
        <strain evidence="2 3">NRRL 20459</strain>
    </source>
</reference>
<evidence type="ECO:0000313" key="2">
    <source>
        <dbReference type="EMBL" id="KAF4463573.1"/>
    </source>
</evidence>
<feature type="region of interest" description="Disordered" evidence="1">
    <location>
        <begin position="44"/>
        <end position="172"/>
    </location>
</feature>
<proteinExistence type="predicted"/>
<protein>
    <submittedName>
        <fullName evidence="2">Uncharacterized protein</fullName>
    </submittedName>
</protein>
<dbReference type="EMBL" id="JAADYS010001337">
    <property type="protein sequence ID" value="KAF4463573.1"/>
    <property type="molecule type" value="Genomic_DNA"/>
</dbReference>
<evidence type="ECO:0000313" key="3">
    <source>
        <dbReference type="Proteomes" id="UP000554235"/>
    </source>
</evidence>
<comment type="caution">
    <text evidence="2">The sequence shown here is derived from an EMBL/GenBank/DDBJ whole genome shotgun (WGS) entry which is preliminary data.</text>
</comment>
<name>A0A8H4L9A2_9HYPO</name>
<sequence>MPSIPRPETPKRFDFKPRDEIDAQEKKKREKEYRQFVEEGEAMLWSTDEDGGHAFFSGPVREQPYQASTLRQVVNQSDSEQIPEPAAKAPRPRELPLKLRPKKSNARIPRNQGRDSKSSLNQDDHKTPASSHNRGGNLGHVSHGQEASQASIRDFGSESVASKVEMRKVARGEVMTVRLKRDQKK</sequence>
<feature type="compositionally biased region" description="Polar residues" evidence="1">
    <location>
        <begin position="65"/>
        <end position="80"/>
    </location>
</feature>
<dbReference type="Proteomes" id="UP000554235">
    <property type="component" value="Unassembled WGS sequence"/>
</dbReference>
<dbReference type="AlphaFoldDB" id="A0A8H4L9A2"/>
<feature type="compositionally biased region" description="Basic and acidic residues" evidence="1">
    <location>
        <begin position="8"/>
        <end position="32"/>
    </location>
</feature>